<feature type="compositionally biased region" description="Basic and acidic residues" evidence="1">
    <location>
        <begin position="33"/>
        <end position="47"/>
    </location>
</feature>
<evidence type="ECO:0000256" key="2">
    <source>
        <dbReference type="SAM" id="SignalP"/>
    </source>
</evidence>
<evidence type="ECO:0000256" key="1">
    <source>
        <dbReference type="SAM" id="MobiDB-lite"/>
    </source>
</evidence>
<dbReference type="InterPro" id="IPR021598">
    <property type="entry name" value="DUF3221"/>
</dbReference>
<sequence length="373" mass="42495">MKRLLYICLLVMVTALTACNENTNDGGTIHPVGVEEEKQPDVKEESKPNVPGVKNVDVLNTHGQIQGWEKMAEFYQNMRIGTVSELRIVHYTTEGDPILTDLTYNGESLEVKYDTTQDNFGSGEVITNTCGDLIEETNPTNVSYIAVDCEGLSREILQISYNMSQQDRFEVELKYGKELENEINTLTNTLKQETDTQAESDFDLPDTVKQEVYKKLVFANYLAEKDIKTTCSTKDNRNYYLKVYINGGDREYRWASCDESQDAQNLTEIAEYMIDQSTNIQDEELDITVQGYVLEKKDDMILIGQELNRLDYEWIKDELQHMELEGIGFDFTYLEGISTDEFSLGNKIRATIEGSIKGSNPGKAMVKEIEKLE</sequence>
<accession>A0A6A8DC56</accession>
<dbReference type="Pfam" id="PF11518">
    <property type="entry name" value="DUF3221"/>
    <property type="match status" value="1"/>
</dbReference>
<dbReference type="Proteomes" id="UP000799092">
    <property type="component" value="Unassembled WGS sequence"/>
</dbReference>
<feature type="chain" id="PRO_5025548789" evidence="2">
    <location>
        <begin position="21"/>
        <end position="373"/>
    </location>
</feature>
<dbReference type="EMBL" id="WJNG01000002">
    <property type="protein sequence ID" value="MRH41449.1"/>
    <property type="molecule type" value="Genomic_DNA"/>
</dbReference>
<dbReference type="PROSITE" id="PS51257">
    <property type="entry name" value="PROKAR_LIPOPROTEIN"/>
    <property type="match status" value="1"/>
</dbReference>
<feature type="region of interest" description="Disordered" evidence="1">
    <location>
        <begin position="24"/>
        <end position="49"/>
    </location>
</feature>
<evidence type="ECO:0000313" key="4">
    <source>
        <dbReference type="Proteomes" id="UP000799092"/>
    </source>
</evidence>
<protein>
    <submittedName>
        <fullName evidence="3">DUF4362 domain-containing protein</fullName>
    </submittedName>
</protein>
<proteinExistence type="predicted"/>
<keyword evidence="2" id="KW-0732">Signal</keyword>
<feature type="signal peptide" evidence="2">
    <location>
        <begin position="1"/>
        <end position="20"/>
    </location>
</feature>
<dbReference type="Pfam" id="PF14275">
    <property type="entry name" value="DUF4362"/>
    <property type="match status" value="1"/>
</dbReference>
<dbReference type="InterPro" id="IPR025372">
    <property type="entry name" value="DUF4362"/>
</dbReference>
<gene>
    <name evidence="3" type="ORF">GH741_02020</name>
</gene>
<dbReference type="AlphaFoldDB" id="A0A6A8DC56"/>
<keyword evidence="4" id="KW-1185">Reference proteome</keyword>
<reference evidence="3" key="1">
    <citation type="submission" date="2019-11" db="EMBL/GenBank/DDBJ databases">
        <authorList>
            <person name="Li J."/>
        </authorList>
    </citation>
    <scope>NUCLEOTIDE SEQUENCE</scope>
    <source>
        <strain evidence="3">B6B</strain>
    </source>
</reference>
<name>A0A6A8DC56_9BACI</name>
<organism evidence="3 4">
    <name type="scientific">Aquibacillus halophilus</name>
    <dbReference type="NCBI Taxonomy" id="930132"/>
    <lineage>
        <taxon>Bacteria</taxon>
        <taxon>Bacillati</taxon>
        <taxon>Bacillota</taxon>
        <taxon>Bacilli</taxon>
        <taxon>Bacillales</taxon>
        <taxon>Bacillaceae</taxon>
        <taxon>Aquibacillus</taxon>
    </lineage>
</organism>
<comment type="caution">
    <text evidence="3">The sequence shown here is derived from an EMBL/GenBank/DDBJ whole genome shotgun (WGS) entry which is preliminary data.</text>
</comment>
<evidence type="ECO:0000313" key="3">
    <source>
        <dbReference type="EMBL" id="MRH41449.1"/>
    </source>
</evidence>